<sequence>MHIEQVTLEGFLSYKNEATLGPLSPGINIIVGENGAGKSNLLYGSMFEVSNELQWRQFLHLFFPHYSILSDHFLGAIETLISFETGSLAQLQHLAVLSTAPGMRSNVATVKALLNNKSRHLPQEEDVVTVTRTIGPSAATLKIGNSLVGKKDFIDYLHAAGFSSENTFHIIRQGQVREVLQMTPKERLRMVQRFAGWDVLLQLEKLALECAELGDRDRKRIEEIINECRVKLQEDDQNIKEAKLYKALELDIRTVNLALLDKDADFFKATSQQIEDNIAETQALQAMAKQRHLRLSSGLQENKHKLKQLREEVQNRLSRLDDISSQLCQVEGDKVRESLHQNQFQGEISAAETEQQILADSRTHSHQAVKDMTLKLNKTTEALHALERSEDQLKSRVEELTNENHAVMQCVWHGHTFRTTQERNIWVDGEVQKLESILQDIQKQCEELQLEIESCTAERDRCISEEKKAQAELDSLRQLDGSMKVQLMQLPKQRYAAANKYVLAQRLEEDCQHALSKARNDLLRIQPRMVSAMGKDVFNAWQGLKRLLANRDDSDAQEYIGMLVDHLRVPDDLTLAVAVALGIHLFTPLVRSSKSATVLLNKFRDLNVPGCLGFLALDKARIQEEYPDPHGGGVRRLLDVVQCTNADLAPLLPYWLGSWLLCPDLEVAQEACRKYEANCVTPEGDIVRFRGAMTGGYHDPKKNGFAVYEEFCRLSDVLQSAESSLSESSGAVRRCAAESTEMSSKLQVLDMKVAQNTNAISSCEANLASLRLRLSQIEDGIKAKEQALHKRLETAASYQHQKKALLEERSSDRVEHLTASAEQKLLERTQSLQRLNERLKLIREERLKTQHKKNIEESTLKYCLLPELDRLNRESQALEHRKVALEREFELSKMRLAAAQETKDSLENQAAELMNNTDDQSCILNLERNVQEMSEEISRSLDDLGAASKHMEMLMMKRAGTLDALKEVEKKARMLGVVSRDLEGYRSMDRSQLEHERQRLLARLSRMDPPDLSAGRLVEEASKKLDDVCRQLQDLVLTSRMAREMTDSQEEQKFNDIEFTLKQVSKYFEDLFSKFVPRGRAIMVFHKKRQRGERRTDEKTYESIEFKASFSAQGVLQTIKSFSGGQKTVVALCFILALQKCDPAPFYIFDEVDACLDAEHRQCLADVLEELSSKSQFICTTFRPELTSKGKVFKVTQHQGVSSIAEITQREALQLLQARGDY</sequence>
<gene>
    <name evidence="5" type="ORF">V5799_025122</name>
</gene>
<evidence type="ECO:0000256" key="3">
    <source>
        <dbReference type="SAM" id="Coils"/>
    </source>
</evidence>
<dbReference type="PIRSF" id="PIRSF005719">
    <property type="entry name" value="SMC"/>
    <property type="match status" value="1"/>
</dbReference>
<keyword evidence="6" id="KW-1185">Reference proteome</keyword>
<keyword evidence="2" id="KW-0539">Nucleus</keyword>
<dbReference type="GO" id="GO:0051276">
    <property type="term" value="P:chromosome organization"/>
    <property type="evidence" value="ECO:0007669"/>
    <property type="project" value="InterPro"/>
</dbReference>
<dbReference type="InterPro" id="IPR027417">
    <property type="entry name" value="P-loop_NTPase"/>
</dbReference>
<organism evidence="5 6">
    <name type="scientific">Amblyomma americanum</name>
    <name type="common">Lone star tick</name>
    <dbReference type="NCBI Taxonomy" id="6943"/>
    <lineage>
        <taxon>Eukaryota</taxon>
        <taxon>Metazoa</taxon>
        <taxon>Ecdysozoa</taxon>
        <taxon>Arthropoda</taxon>
        <taxon>Chelicerata</taxon>
        <taxon>Arachnida</taxon>
        <taxon>Acari</taxon>
        <taxon>Parasitiformes</taxon>
        <taxon>Ixodida</taxon>
        <taxon>Ixodoidea</taxon>
        <taxon>Ixodidae</taxon>
        <taxon>Amblyomminae</taxon>
        <taxon>Amblyomma</taxon>
    </lineage>
</organism>
<dbReference type="Proteomes" id="UP001321473">
    <property type="component" value="Unassembled WGS sequence"/>
</dbReference>
<dbReference type="InterPro" id="IPR003395">
    <property type="entry name" value="RecF/RecN/SMC_N"/>
</dbReference>
<dbReference type="GO" id="GO:0016887">
    <property type="term" value="F:ATP hydrolysis activity"/>
    <property type="evidence" value="ECO:0007669"/>
    <property type="project" value="InterPro"/>
</dbReference>
<comment type="subcellular location">
    <subcellularLocation>
        <location evidence="2">Nucleus</location>
    </subcellularLocation>
</comment>
<reference evidence="5 6" key="1">
    <citation type="journal article" date="2023" name="Arcadia Sci">
        <title>De novo assembly of a long-read Amblyomma americanum tick genome.</title>
        <authorList>
            <person name="Chou S."/>
            <person name="Poskanzer K.E."/>
            <person name="Rollins M."/>
            <person name="Thuy-Boun P.S."/>
        </authorList>
    </citation>
    <scope>NUCLEOTIDE SEQUENCE [LARGE SCALE GENOMIC DNA]</scope>
    <source>
        <strain evidence="5">F_SG_1</strain>
        <tissue evidence="5">Salivary glands</tissue>
    </source>
</reference>
<dbReference type="Gene3D" id="3.40.50.300">
    <property type="entry name" value="P-loop containing nucleotide triphosphate hydrolases"/>
    <property type="match status" value="3"/>
</dbReference>
<accession>A0AAQ4EA71</accession>
<dbReference type="Pfam" id="PF02463">
    <property type="entry name" value="SMC_N"/>
    <property type="match status" value="1"/>
</dbReference>
<evidence type="ECO:0000256" key="2">
    <source>
        <dbReference type="PIRNR" id="PIRNR005719"/>
    </source>
</evidence>
<dbReference type="SMART" id="SM00968">
    <property type="entry name" value="SMC_hinge"/>
    <property type="match status" value="1"/>
</dbReference>
<protein>
    <recommendedName>
        <fullName evidence="2">Structural maintenance of chromosomes protein</fullName>
    </recommendedName>
</protein>
<dbReference type="AlphaFoldDB" id="A0AAQ4EA71"/>
<dbReference type="Gene3D" id="1.20.1060.20">
    <property type="match status" value="1"/>
</dbReference>
<comment type="similarity">
    <text evidence="2">Belongs to the SMC family.</text>
</comment>
<dbReference type="Pfam" id="PF06470">
    <property type="entry name" value="SMC_hinge"/>
    <property type="match status" value="1"/>
</dbReference>
<feature type="coiled-coil region" evidence="3">
    <location>
        <begin position="825"/>
        <end position="943"/>
    </location>
</feature>
<dbReference type="GO" id="GO:0006302">
    <property type="term" value="P:double-strand break repair"/>
    <property type="evidence" value="ECO:0007669"/>
    <property type="project" value="InterPro"/>
</dbReference>
<dbReference type="SUPFAM" id="SSF75553">
    <property type="entry name" value="Smc hinge domain"/>
    <property type="match status" value="1"/>
</dbReference>
<keyword evidence="1 3" id="KW-0175">Coiled coil</keyword>
<feature type="coiled-coil region" evidence="3">
    <location>
        <begin position="296"/>
        <end position="326"/>
    </location>
</feature>
<proteinExistence type="inferred from homology"/>
<evidence type="ECO:0000256" key="1">
    <source>
        <dbReference type="ARBA" id="ARBA00023054"/>
    </source>
</evidence>
<dbReference type="InterPro" id="IPR010935">
    <property type="entry name" value="SMC_hinge"/>
</dbReference>
<name>A0AAQ4EA71_AMBAM</name>
<comment type="caution">
    <text evidence="5">The sequence shown here is derived from an EMBL/GenBank/DDBJ whole genome shotgun (WGS) entry which is preliminary data.</text>
</comment>
<evidence type="ECO:0000313" key="5">
    <source>
        <dbReference type="EMBL" id="KAK8771635.1"/>
    </source>
</evidence>
<dbReference type="Gene3D" id="3.30.70.1620">
    <property type="match status" value="1"/>
</dbReference>
<dbReference type="InterPro" id="IPR036277">
    <property type="entry name" value="SMC_hinge_sf"/>
</dbReference>
<feature type="coiled-coil region" evidence="3">
    <location>
        <begin position="369"/>
        <end position="403"/>
    </location>
</feature>
<dbReference type="PANTHER" id="PTHR43977">
    <property type="entry name" value="STRUCTURAL MAINTENANCE OF CHROMOSOMES PROTEIN 3"/>
    <property type="match status" value="1"/>
</dbReference>
<dbReference type="GO" id="GO:0005634">
    <property type="term" value="C:nucleus"/>
    <property type="evidence" value="ECO:0007669"/>
    <property type="project" value="UniProtKB-SubCell"/>
</dbReference>
<dbReference type="GO" id="GO:0005524">
    <property type="term" value="F:ATP binding"/>
    <property type="evidence" value="ECO:0007669"/>
    <property type="project" value="InterPro"/>
</dbReference>
<dbReference type="InterPro" id="IPR038729">
    <property type="entry name" value="Rad50/SbcC_AAA"/>
</dbReference>
<evidence type="ECO:0000259" key="4">
    <source>
        <dbReference type="SMART" id="SM00968"/>
    </source>
</evidence>
<feature type="domain" description="SMC hinge" evidence="4">
    <location>
        <begin position="557"/>
        <end position="672"/>
    </location>
</feature>
<dbReference type="EMBL" id="JARKHS020019532">
    <property type="protein sequence ID" value="KAK8771635.1"/>
    <property type="molecule type" value="Genomic_DNA"/>
</dbReference>
<dbReference type="SUPFAM" id="SSF52540">
    <property type="entry name" value="P-loop containing nucleoside triphosphate hydrolases"/>
    <property type="match status" value="1"/>
</dbReference>
<feature type="coiled-coil region" evidence="3">
    <location>
        <begin position="431"/>
        <end position="479"/>
    </location>
</feature>
<dbReference type="InterPro" id="IPR024704">
    <property type="entry name" value="SMC"/>
</dbReference>
<dbReference type="Pfam" id="PF13476">
    <property type="entry name" value="AAA_23"/>
    <property type="match status" value="1"/>
</dbReference>
<dbReference type="GO" id="GO:0005694">
    <property type="term" value="C:chromosome"/>
    <property type="evidence" value="ECO:0007669"/>
    <property type="project" value="InterPro"/>
</dbReference>
<evidence type="ECO:0000313" key="6">
    <source>
        <dbReference type="Proteomes" id="UP001321473"/>
    </source>
</evidence>